<dbReference type="EMBL" id="JBEZFP010000083">
    <property type="protein sequence ID" value="MEU8137255.1"/>
    <property type="molecule type" value="Genomic_DNA"/>
</dbReference>
<dbReference type="InterPro" id="IPR055558">
    <property type="entry name" value="DUF7134"/>
</dbReference>
<dbReference type="RefSeq" id="WP_358358886.1">
    <property type="nucleotide sequence ID" value="NZ_JBEZFP010000083.1"/>
</dbReference>
<keyword evidence="9" id="KW-1133">Transmembrane helix</keyword>
<dbReference type="Gene3D" id="3.30.565.10">
    <property type="entry name" value="Histidine kinase-like ATPase, C-terminal domain"/>
    <property type="match status" value="1"/>
</dbReference>
<dbReference type="PANTHER" id="PTHR24421">
    <property type="entry name" value="NITRATE/NITRITE SENSOR PROTEIN NARX-RELATED"/>
    <property type="match status" value="1"/>
</dbReference>
<sequence>MVIAPTAEADGWRPILARRPSRRWLIGLDAAAALAYTAALLLTGSTGAALPPQSSFGGPSPWEELALVAAAAAPIAFRRIRPLPVFAVVAAVTAVAVARDAVRDPFLPAAFTLFTVAVTRTPRRWWERWLPGLVSVLLCAAGALGAIVRGGPPYWRTGGPGLFLLGVVALVGAWDLGRATRQRRASNVRVAEHLAQRAVTQERLRIARELHDVVTHSMGLIAVKAGVANHVVHTRPEETHEALRVIEATSRDALADMRRMLGVLRPDAEGEYVSAALGPVPGPDALPELAARAGAELSMRGVEQVPEAVGLAVHRIVQEALTNVAKHAPPGTRCRVVVEAFGHEVRVEVSDDGIRRVDLPRPQRGHGIIGMRERVHLFGGTFAAGPLEGGGFAVTATLPYEEVR</sequence>
<keyword evidence="9" id="KW-0472">Membrane</keyword>
<evidence type="ECO:0000256" key="5">
    <source>
        <dbReference type="ARBA" id="ARBA00022741"/>
    </source>
</evidence>
<dbReference type="Proteomes" id="UP001551482">
    <property type="component" value="Unassembled WGS sequence"/>
</dbReference>
<dbReference type="InterPro" id="IPR003594">
    <property type="entry name" value="HATPase_dom"/>
</dbReference>
<feature type="transmembrane region" description="Helical" evidence="9">
    <location>
        <begin position="154"/>
        <end position="174"/>
    </location>
</feature>
<feature type="transmembrane region" description="Helical" evidence="9">
    <location>
        <begin position="24"/>
        <end position="44"/>
    </location>
</feature>
<dbReference type="EC" id="2.7.13.3" evidence="2"/>
<feature type="transmembrane region" description="Helical" evidence="9">
    <location>
        <begin position="129"/>
        <end position="148"/>
    </location>
</feature>
<name>A0ABV3DND4_9ACTN</name>
<proteinExistence type="predicted"/>
<feature type="domain" description="Signal transduction histidine kinase subgroup 3 dimerisation and phosphoacceptor" evidence="11">
    <location>
        <begin position="202"/>
        <end position="268"/>
    </location>
</feature>
<dbReference type="Gene3D" id="1.20.5.1930">
    <property type="match status" value="1"/>
</dbReference>
<comment type="catalytic activity">
    <reaction evidence="1">
        <text>ATP + protein L-histidine = ADP + protein N-phospho-L-histidine.</text>
        <dbReference type="EC" id="2.7.13.3"/>
    </reaction>
</comment>
<keyword evidence="3" id="KW-0597">Phosphoprotein</keyword>
<dbReference type="InterPro" id="IPR036890">
    <property type="entry name" value="HATPase_C_sf"/>
</dbReference>
<evidence type="ECO:0000256" key="4">
    <source>
        <dbReference type="ARBA" id="ARBA00022679"/>
    </source>
</evidence>
<dbReference type="Pfam" id="PF02518">
    <property type="entry name" value="HATPase_c"/>
    <property type="match status" value="1"/>
</dbReference>
<keyword evidence="14" id="KW-1185">Reference proteome</keyword>
<evidence type="ECO:0000256" key="8">
    <source>
        <dbReference type="ARBA" id="ARBA00023012"/>
    </source>
</evidence>
<keyword evidence="4" id="KW-0808">Transferase</keyword>
<feature type="domain" description="DUF7134" evidence="12">
    <location>
        <begin position="22"/>
        <end position="184"/>
    </location>
</feature>
<dbReference type="PANTHER" id="PTHR24421:SF10">
    <property type="entry name" value="NITRATE_NITRITE SENSOR PROTEIN NARQ"/>
    <property type="match status" value="1"/>
</dbReference>
<evidence type="ECO:0000256" key="7">
    <source>
        <dbReference type="ARBA" id="ARBA00022840"/>
    </source>
</evidence>
<dbReference type="SUPFAM" id="SSF55874">
    <property type="entry name" value="ATPase domain of HSP90 chaperone/DNA topoisomerase II/histidine kinase"/>
    <property type="match status" value="1"/>
</dbReference>
<keyword evidence="9" id="KW-0812">Transmembrane</keyword>
<dbReference type="InterPro" id="IPR050482">
    <property type="entry name" value="Sensor_HK_TwoCompSys"/>
</dbReference>
<keyword evidence="6 13" id="KW-0418">Kinase</keyword>
<evidence type="ECO:0000256" key="1">
    <source>
        <dbReference type="ARBA" id="ARBA00000085"/>
    </source>
</evidence>
<feature type="transmembrane region" description="Helical" evidence="9">
    <location>
        <begin position="83"/>
        <end position="99"/>
    </location>
</feature>
<evidence type="ECO:0000256" key="2">
    <source>
        <dbReference type="ARBA" id="ARBA00012438"/>
    </source>
</evidence>
<evidence type="ECO:0000313" key="14">
    <source>
        <dbReference type="Proteomes" id="UP001551482"/>
    </source>
</evidence>
<dbReference type="InterPro" id="IPR011712">
    <property type="entry name" value="Sig_transdc_His_kin_sub3_dim/P"/>
</dbReference>
<evidence type="ECO:0000256" key="3">
    <source>
        <dbReference type="ARBA" id="ARBA00022553"/>
    </source>
</evidence>
<accession>A0ABV3DND4</accession>
<keyword evidence="7" id="KW-0067">ATP-binding</keyword>
<evidence type="ECO:0000256" key="6">
    <source>
        <dbReference type="ARBA" id="ARBA00022777"/>
    </source>
</evidence>
<keyword evidence="8" id="KW-0902">Two-component regulatory system</keyword>
<protein>
    <recommendedName>
        <fullName evidence="2">histidine kinase</fullName>
        <ecNumber evidence="2">2.7.13.3</ecNumber>
    </recommendedName>
</protein>
<keyword evidence="5" id="KW-0547">Nucleotide-binding</keyword>
<reference evidence="13 14" key="1">
    <citation type="submission" date="2024-06" db="EMBL/GenBank/DDBJ databases">
        <title>The Natural Products Discovery Center: Release of the First 8490 Sequenced Strains for Exploring Actinobacteria Biosynthetic Diversity.</title>
        <authorList>
            <person name="Kalkreuter E."/>
            <person name="Kautsar S.A."/>
            <person name="Yang D."/>
            <person name="Bader C.D."/>
            <person name="Teijaro C.N."/>
            <person name="Fluegel L."/>
            <person name="Davis C.M."/>
            <person name="Simpson J.R."/>
            <person name="Lauterbach L."/>
            <person name="Steele A.D."/>
            <person name="Gui C."/>
            <person name="Meng S."/>
            <person name="Li G."/>
            <person name="Viehrig K."/>
            <person name="Ye F."/>
            <person name="Su P."/>
            <person name="Kiefer A.F."/>
            <person name="Nichols A."/>
            <person name="Cepeda A.J."/>
            <person name="Yan W."/>
            <person name="Fan B."/>
            <person name="Jiang Y."/>
            <person name="Adhikari A."/>
            <person name="Zheng C.-J."/>
            <person name="Schuster L."/>
            <person name="Cowan T.M."/>
            <person name="Smanski M.J."/>
            <person name="Chevrette M.G."/>
            <person name="De Carvalho L.P.S."/>
            <person name="Shen B."/>
        </authorList>
    </citation>
    <scope>NUCLEOTIDE SEQUENCE [LARGE SCALE GENOMIC DNA]</scope>
    <source>
        <strain evidence="13 14">NPDC048946</strain>
    </source>
</reference>
<comment type="caution">
    <text evidence="13">The sequence shown here is derived from an EMBL/GenBank/DDBJ whole genome shotgun (WGS) entry which is preliminary data.</text>
</comment>
<evidence type="ECO:0000259" key="12">
    <source>
        <dbReference type="Pfam" id="PF23539"/>
    </source>
</evidence>
<evidence type="ECO:0000259" key="11">
    <source>
        <dbReference type="Pfam" id="PF07730"/>
    </source>
</evidence>
<feature type="domain" description="Histidine kinase/HSP90-like ATPase" evidence="10">
    <location>
        <begin position="312"/>
        <end position="401"/>
    </location>
</feature>
<dbReference type="Pfam" id="PF07730">
    <property type="entry name" value="HisKA_3"/>
    <property type="match status" value="1"/>
</dbReference>
<evidence type="ECO:0000259" key="10">
    <source>
        <dbReference type="Pfam" id="PF02518"/>
    </source>
</evidence>
<organism evidence="13 14">
    <name type="scientific">Streptodolium elevatio</name>
    <dbReference type="NCBI Taxonomy" id="3157996"/>
    <lineage>
        <taxon>Bacteria</taxon>
        <taxon>Bacillati</taxon>
        <taxon>Actinomycetota</taxon>
        <taxon>Actinomycetes</taxon>
        <taxon>Kitasatosporales</taxon>
        <taxon>Streptomycetaceae</taxon>
        <taxon>Streptodolium</taxon>
    </lineage>
</organism>
<evidence type="ECO:0000313" key="13">
    <source>
        <dbReference type="EMBL" id="MEU8137255.1"/>
    </source>
</evidence>
<dbReference type="CDD" id="cd16917">
    <property type="entry name" value="HATPase_UhpB-NarQ-NarX-like"/>
    <property type="match status" value="1"/>
</dbReference>
<evidence type="ECO:0000256" key="9">
    <source>
        <dbReference type="SAM" id="Phobius"/>
    </source>
</evidence>
<dbReference type="GO" id="GO:0016301">
    <property type="term" value="F:kinase activity"/>
    <property type="evidence" value="ECO:0007669"/>
    <property type="project" value="UniProtKB-KW"/>
</dbReference>
<dbReference type="Pfam" id="PF23539">
    <property type="entry name" value="DUF7134"/>
    <property type="match status" value="1"/>
</dbReference>
<gene>
    <name evidence="13" type="ORF">AB0C36_27525</name>
</gene>